<reference evidence="5 6" key="1">
    <citation type="submission" date="2023-09" db="EMBL/GenBank/DDBJ databases">
        <authorList>
            <person name="Rey-Velasco X."/>
        </authorList>
    </citation>
    <scope>NUCLEOTIDE SEQUENCE [LARGE SCALE GENOMIC DNA]</scope>
    <source>
        <strain evidence="5 6">W242</strain>
    </source>
</reference>
<dbReference type="GO" id="GO:0004035">
    <property type="term" value="F:alkaline phosphatase activity"/>
    <property type="evidence" value="ECO:0007669"/>
    <property type="project" value="UniProtKB-EC"/>
</dbReference>
<dbReference type="InterPro" id="IPR017850">
    <property type="entry name" value="Alkaline_phosphatase_core_sf"/>
</dbReference>
<keyword evidence="3" id="KW-0732">Signal</keyword>
<dbReference type="Pfam" id="PF01663">
    <property type="entry name" value="Phosphodiest"/>
    <property type="match status" value="1"/>
</dbReference>
<keyword evidence="1" id="KW-0597">Phosphoprotein</keyword>
<evidence type="ECO:0000256" key="3">
    <source>
        <dbReference type="ARBA" id="ARBA00022729"/>
    </source>
</evidence>
<comment type="caution">
    <text evidence="5">The sequence shown here is derived from an EMBL/GenBank/DDBJ whole genome shotgun (WGS) entry which is preliminary data.</text>
</comment>
<gene>
    <name evidence="5" type="primary">pafA</name>
    <name evidence="5" type="ORF">RM538_11595</name>
</gene>
<dbReference type="InterPro" id="IPR002591">
    <property type="entry name" value="Phosphodiest/P_Trfase"/>
</dbReference>
<dbReference type="NCBIfam" id="NF042991">
    <property type="entry name" value="alk_phos_PafA"/>
    <property type="match status" value="1"/>
</dbReference>
<evidence type="ECO:0000256" key="1">
    <source>
        <dbReference type="ARBA" id="ARBA00022553"/>
    </source>
</evidence>
<dbReference type="PANTHER" id="PTHR10151">
    <property type="entry name" value="ECTONUCLEOTIDE PYROPHOSPHATASE/PHOSPHODIESTERASE"/>
    <property type="match status" value="1"/>
</dbReference>
<dbReference type="EC" id="3.1.3.1" evidence="5"/>
<keyword evidence="2 4" id="KW-0479">Metal-binding</keyword>
<evidence type="ECO:0000313" key="6">
    <source>
        <dbReference type="Proteomes" id="UP001254488"/>
    </source>
</evidence>
<dbReference type="PANTHER" id="PTHR10151:SF120">
    <property type="entry name" value="BIS(5'-ADENOSYL)-TRIPHOSPHATASE"/>
    <property type="match status" value="1"/>
</dbReference>
<evidence type="ECO:0000313" key="5">
    <source>
        <dbReference type="EMBL" id="MDT0556655.1"/>
    </source>
</evidence>
<dbReference type="Proteomes" id="UP001254488">
    <property type="component" value="Unassembled WGS sequence"/>
</dbReference>
<dbReference type="RefSeq" id="WP_311333606.1">
    <property type="nucleotide sequence ID" value="NZ_JAVRHZ010000007.1"/>
</dbReference>
<dbReference type="PIRSF" id="PIRSF031924">
    <property type="entry name" value="Pi-irrepressible_AP"/>
    <property type="match status" value="1"/>
</dbReference>
<name>A0ABU2YEN4_9FLAO</name>
<dbReference type="SUPFAM" id="SSF53649">
    <property type="entry name" value="Alkaline phosphatase-like"/>
    <property type="match status" value="1"/>
</dbReference>
<keyword evidence="5" id="KW-0378">Hydrolase</keyword>
<dbReference type="EMBL" id="JAVRHZ010000007">
    <property type="protein sequence ID" value="MDT0556655.1"/>
    <property type="molecule type" value="Genomic_DNA"/>
</dbReference>
<protein>
    <submittedName>
        <fullName evidence="5">Alkaline phosphatase PafA</fullName>
        <ecNumber evidence="5">3.1.3.1</ecNumber>
    </submittedName>
</protein>
<dbReference type="Gene3D" id="3.30.1360.150">
    <property type="match status" value="1"/>
</dbReference>
<keyword evidence="6" id="KW-1185">Reference proteome</keyword>
<evidence type="ECO:0000256" key="2">
    <source>
        <dbReference type="ARBA" id="ARBA00022723"/>
    </source>
</evidence>
<accession>A0ABU2YEN4</accession>
<dbReference type="InterPro" id="IPR026263">
    <property type="entry name" value="Alkaline_phosphatase_prok"/>
</dbReference>
<sequence>MKYYTFILALFFSIVMPGYTLFSQVSQNEAKKPKLIVGVVVDQMRYDYLTKFSNKYGEGGFKKLEREGHNFKNNYLNYVPTKTAPGHASIYTGTTPSVHGIINNSWYNKKLKKIEYCVNDPNVSPVGTGSKVERHSPNNLLVETIGDANTIATNGKGKTISIALKSRAAILSGGKKADAAYWFRGKGQGGWITSSYYTEQLPEWVRKFNESEKVDIYLDTWNTLLPIESYTESTRDNTSFERGFNGKEKVTFPYNLKALAPENGNYDILKYTPFGNSLTLDFALAALENEALGKDEFTDFLLISFSSTDYIGHNFGVNAIETEDAYLRLDRDIERMLLELNKKVGKENYTLFLTADHGALENSNFLKSEGIAASYFKEGSFKSDLKTKMFALYKDVNVIEDISNNQIYFNKEKIKELGLTVEELTKNILIFLNDYPMIAKALSRKQILSQEFTSTKAQYIQKGFHKERGGDIYYVLEQNTAVYAQSGSGHGSLYEYDSHIPLLFYGARIKKGETNERTYSTSIVATIAEIIDLKIPDTASNLSLKCIKL</sequence>
<dbReference type="Gene3D" id="3.40.720.10">
    <property type="entry name" value="Alkaline Phosphatase, subunit A"/>
    <property type="match status" value="1"/>
</dbReference>
<evidence type="ECO:0000256" key="4">
    <source>
        <dbReference type="PIRNR" id="PIRNR031924"/>
    </source>
</evidence>
<organism evidence="5 6">
    <name type="scientific">Patiriisocius hiemis</name>
    <dbReference type="NCBI Taxonomy" id="3075604"/>
    <lineage>
        <taxon>Bacteria</taxon>
        <taxon>Pseudomonadati</taxon>
        <taxon>Bacteroidota</taxon>
        <taxon>Flavobacteriia</taxon>
        <taxon>Flavobacteriales</taxon>
        <taxon>Flavobacteriaceae</taxon>
        <taxon>Patiriisocius</taxon>
    </lineage>
</organism>
<dbReference type="CDD" id="cd16016">
    <property type="entry name" value="AP-SPAP"/>
    <property type="match status" value="1"/>
</dbReference>
<proteinExistence type="predicted"/>